<dbReference type="EMBL" id="BMOB01000006">
    <property type="protein sequence ID" value="GGI87785.1"/>
    <property type="molecule type" value="Genomic_DNA"/>
</dbReference>
<dbReference type="InterPro" id="IPR051531">
    <property type="entry name" value="N-acetyltransferase"/>
</dbReference>
<dbReference type="Pfam" id="PF13302">
    <property type="entry name" value="Acetyltransf_3"/>
    <property type="match status" value="1"/>
</dbReference>
<comment type="caution">
    <text evidence="2">The sequence shown here is derived from an EMBL/GenBank/DDBJ whole genome shotgun (WGS) entry which is preliminary data.</text>
</comment>
<dbReference type="InterPro" id="IPR016181">
    <property type="entry name" value="Acyl_CoA_acyltransferase"/>
</dbReference>
<dbReference type="RefSeq" id="WP_131776864.1">
    <property type="nucleotide sequence ID" value="NZ_BMOB01000006.1"/>
</dbReference>
<keyword evidence="3" id="KW-1185">Reference proteome</keyword>
<name>A0A917NCS6_9GAMM</name>
<dbReference type="PROSITE" id="PS51186">
    <property type="entry name" value="GNAT"/>
    <property type="match status" value="1"/>
</dbReference>
<dbReference type="GO" id="GO:0016747">
    <property type="term" value="F:acyltransferase activity, transferring groups other than amino-acyl groups"/>
    <property type="evidence" value="ECO:0007669"/>
    <property type="project" value="InterPro"/>
</dbReference>
<evidence type="ECO:0000313" key="3">
    <source>
        <dbReference type="Proteomes" id="UP000630149"/>
    </source>
</evidence>
<dbReference type="PANTHER" id="PTHR43792">
    <property type="entry name" value="GNAT FAMILY, PUTATIVE (AFU_ORTHOLOGUE AFUA_3G00765)-RELATED-RELATED"/>
    <property type="match status" value="1"/>
</dbReference>
<dbReference type="OrthoDB" id="9801656at2"/>
<evidence type="ECO:0000259" key="1">
    <source>
        <dbReference type="PROSITE" id="PS51186"/>
    </source>
</evidence>
<dbReference type="InterPro" id="IPR000182">
    <property type="entry name" value="GNAT_dom"/>
</dbReference>
<dbReference type="PANTHER" id="PTHR43792:SF1">
    <property type="entry name" value="N-ACETYLTRANSFERASE DOMAIN-CONTAINING PROTEIN"/>
    <property type="match status" value="1"/>
</dbReference>
<sequence>MAAWLENMDDPLFEQAFGLGYELSLMSIDSFDKLSLNTLDNKPYLLKNEEGKYQVWGFKENKWQLTDIGNLEIDFVWKQDQKVFISPKDNIFNTLMNKVIFMIFFDYVPILKFSDILLRNNRVERFMEMILPYQDKHGHGMASVFLSDSGEFIGQAGIFHIGHYDLQPEIGYRFYKKYWSKDYATEVVNALVKWGFQHLDIDTIVSFVEPENIASKRVLEKCNFKFIGIEECYYGLFEGMRDKDK</sequence>
<dbReference type="Proteomes" id="UP000630149">
    <property type="component" value="Unassembled WGS sequence"/>
</dbReference>
<gene>
    <name evidence="2" type="ORF">GCM10007966_15650</name>
</gene>
<reference evidence="2" key="1">
    <citation type="journal article" date="2014" name="Int. J. Syst. Evol. Microbiol.">
        <title>Complete genome sequence of Corynebacterium casei LMG S-19264T (=DSM 44701T), isolated from a smear-ripened cheese.</title>
        <authorList>
            <consortium name="US DOE Joint Genome Institute (JGI-PGF)"/>
            <person name="Walter F."/>
            <person name="Albersmeier A."/>
            <person name="Kalinowski J."/>
            <person name="Ruckert C."/>
        </authorList>
    </citation>
    <scope>NUCLEOTIDE SEQUENCE</scope>
    <source>
        <strain evidence="2">JCM 13919</strain>
    </source>
</reference>
<dbReference type="SUPFAM" id="SSF55729">
    <property type="entry name" value="Acyl-CoA N-acyltransferases (Nat)"/>
    <property type="match status" value="1"/>
</dbReference>
<protein>
    <recommendedName>
        <fullName evidence="1">N-acetyltransferase domain-containing protein</fullName>
    </recommendedName>
</protein>
<reference evidence="2" key="2">
    <citation type="submission" date="2020-09" db="EMBL/GenBank/DDBJ databases">
        <authorList>
            <person name="Sun Q."/>
            <person name="Ohkuma M."/>
        </authorList>
    </citation>
    <scope>NUCLEOTIDE SEQUENCE</scope>
    <source>
        <strain evidence="2">JCM 13919</strain>
    </source>
</reference>
<accession>A0A917NCS6</accession>
<dbReference type="AlphaFoldDB" id="A0A917NCS6"/>
<feature type="domain" description="N-acetyltransferase" evidence="1">
    <location>
        <begin position="102"/>
        <end position="243"/>
    </location>
</feature>
<dbReference type="Gene3D" id="3.40.630.30">
    <property type="match status" value="1"/>
</dbReference>
<evidence type="ECO:0000313" key="2">
    <source>
        <dbReference type="EMBL" id="GGI87785.1"/>
    </source>
</evidence>
<organism evidence="2 3">
    <name type="scientific">Legionella impletisoli</name>
    <dbReference type="NCBI Taxonomy" id="343510"/>
    <lineage>
        <taxon>Bacteria</taxon>
        <taxon>Pseudomonadati</taxon>
        <taxon>Pseudomonadota</taxon>
        <taxon>Gammaproteobacteria</taxon>
        <taxon>Legionellales</taxon>
        <taxon>Legionellaceae</taxon>
        <taxon>Legionella</taxon>
    </lineage>
</organism>
<proteinExistence type="predicted"/>